<name>A0AAC9KAW0_9PROT</name>
<proteinExistence type="predicted"/>
<organism evidence="1 2">
    <name type="scientific">Granulibacter bethesdensis</name>
    <dbReference type="NCBI Taxonomy" id="364410"/>
    <lineage>
        <taxon>Bacteria</taxon>
        <taxon>Pseudomonadati</taxon>
        <taxon>Pseudomonadota</taxon>
        <taxon>Alphaproteobacteria</taxon>
        <taxon>Acetobacterales</taxon>
        <taxon>Acetobacteraceae</taxon>
        <taxon>Granulibacter</taxon>
    </lineage>
</organism>
<dbReference type="GO" id="GO:0106435">
    <property type="term" value="F:carboxylesterase activity"/>
    <property type="evidence" value="ECO:0007669"/>
    <property type="project" value="UniProtKB-EC"/>
</dbReference>
<reference evidence="2" key="1">
    <citation type="submission" date="2016-11" db="EMBL/GenBank/DDBJ databases">
        <title>Comparative genomic and phenotypic analysis of Granulibacter bethesdensis clinical isolates from patients with chronic granulomatous disease.</title>
        <authorList>
            <person name="Zarember K.A."/>
            <person name="Porcella S.F."/>
            <person name="Chu J."/>
            <person name="Ding L."/>
            <person name="Dahlstrom E."/>
            <person name="Barbian K."/>
            <person name="Martens C."/>
            <person name="Sykora L."/>
            <person name="Kramer S."/>
            <person name="Pettinato A.M."/>
            <person name="Hong H."/>
            <person name="Wald G."/>
            <person name="Berg L.J."/>
            <person name="Rogge L.S."/>
            <person name="Greenberg D.E."/>
            <person name="Falcone E.L."/>
            <person name="Neves J.F."/>
            <person name="Simoes M.J."/>
            <person name="Casal M."/>
            <person name="Rodriguez-Lopez F.C."/>
            <person name="Zelazny A."/>
            <person name="Gallin J.I."/>
            <person name="Holland S.M."/>
        </authorList>
    </citation>
    <scope>NUCLEOTIDE SEQUENCE [LARGE SCALE GENOMIC DNA]</scope>
    <source>
        <strain evidence="2">NIH9.1</strain>
    </source>
</reference>
<dbReference type="Proteomes" id="UP000182373">
    <property type="component" value="Chromosome"/>
</dbReference>
<sequence>MNIAKANGIELAWDSFGNADAEPILLISGLGTQMLRWSSPFCTGLAARGYRVIRFDNRDAGRSMHFRRTRFRRVGFRIDGRTPA</sequence>
<evidence type="ECO:0000313" key="2">
    <source>
        <dbReference type="Proteomes" id="UP000182373"/>
    </source>
</evidence>
<dbReference type="AlphaFoldDB" id="A0AAC9KAW0"/>
<dbReference type="Gene3D" id="3.40.50.1820">
    <property type="entry name" value="alpha/beta hydrolase"/>
    <property type="match status" value="1"/>
</dbReference>
<keyword evidence="1" id="KW-0378">Hydrolase</keyword>
<dbReference type="RefSeq" id="WP_253735998.1">
    <property type="nucleotide sequence ID" value="NZ_CP018191.1"/>
</dbReference>
<dbReference type="EC" id="3.1.1.1" evidence="1"/>
<dbReference type="SUPFAM" id="SSF53474">
    <property type="entry name" value="alpha/beta-Hydrolases"/>
    <property type="match status" value="1"/>
</dbReference>
<evidence type="ECO:0000313" key="1">
    <source>
        <dbReference type="EMBL" id="APH55002.1"/>
    </source>
</evidence>
<dbReference type="EMBL" id="CP018191">
    <property type="protein sequence ID" value="APH55002.1"/>
    <property type="molecule type" value="Genomic_DNA"/>
</dbReference>
<gene>
    <name evidence="1" type="ORF">GbCGDNIH9_8742</name>
</gene>
<protein>
    <submittedName>
        <fullName evidence="1">Carboxylesterase</fullName>
        <ecNumber evidence="1">3.1.1.1</ecNumber>
    </submittedName>
</protein>
<dbReference type="InterPro" id="IPR029058">
    <property type="entry name" value="AB_hydrolase_fold"/>
</dbReference>
<accession>A0AAC9KAW0</accession>